<comment type="caution">
    <text evidence="1">The sequence shown here is derived from an EMBL/GenBank/DDBJ whole genome shotgun (WGS) entry which is preliminary data.</text>
</comment>
<reference evidence="2" key="1">
    <citation type="journal article" date="2019" name="Int. J. Syst. Evol. Microbiol.">
        <title>The Global Catalogue of Microorganisms (GCM) 10K type strain sequencing project: providing services to taxonomists for standard genome sequencing and annotation.</title>
        <authorList>
            <consortium name="The Broad Institute Genomics Platform"/>
            <consortium name="The Broad Institute Genome Sequencing Center for Infectious Disease"/>
            <person name="Wu L."/>
            <person name="Ma J."/>
        </authorList>
    </citation>
    <scope>NUCLEOTIDE SEQUENCE [LARGE SCALE GENOMIC DNA]</scope>
    <source>
        <strain evidence="2">JCM 4602</strain>
    </source>
</reference>
<sequence length="148" mass="16328">MIITYKQADGTVEQVSTLDLSAIESADIEEAMGGTAWRVIEDQLRGQDPTAMRAVLWAVRRRTEPTAKFSEFDVPGWRRRLKARLEREEIDDVLENIMAEALAASEDSAIESMLPFLRKLAEDTGDIDAALKALGKGHLVTGPAVSED</sequence>
<gene>
    <name evidence="1" type="ORF">GCM10010328_30130</name>
</gene>
<proteinExistence type="predicted"/>
<protein>
    <submittedName>
        <fullName evidence="1">Uncharacterized protein</fullName>
    </submittedName>
</protein>
<evidence type="ECO:0000313" key="1">
    <source>
        <dbReference type="EMBL" id="GGZ53289.1"/>
    </source>
</evidence>
<dbReference type="Proteomes" id="UP000624183">
    <property type="component" value="Unassembled WGS sequence"/>
</dbReference>
<name>A0ABQ3BT71_9ACTN</name>
<accession>A0ABQ3BT71</accession>
<dbReference type="EMBL" id="BMUW01000004">
    <property type="protein sequence ID" value="GGZ53289.1"/>
    <property type="molecule type" value="Genomic_DNA"/>
</dbReference>
<keyword evidence="2" id="KW-1185">Reference proteome</keyword>
<evidence type="ECO:0000313" key="2">
    <source>
        <dbReference type="Proteomes" id="UP000624183"/>
    </source>
</evidence>
<organism evidence="1 2">
    <name type="scientific">Streptomyces rubiginosohelvolus</name>
    <dbReference type="NCBI Taxonomy" id="67362"/>
    <lineage>
        <taxon>Bacteria</taxon>
        <taxon>Bacillati</taxon>
        <taxon>Actinomycetota</taxon>
        <taxon>Actinomycetes</taxon>
        <taxon>Kitasatosporales</taxon>
        <taxon>Streptomycetaceae</taxon>
        <taxon>Streptomyces</taxon>
    </lineage>
</organism>